<dbReference type="RefSeq" id="XP_041197574.1">
    <property type="nucleotide sequence ID" value="XM_041339368.1"/>
</dbReference>
<gene>
    <name evidence="3" type="ORF">BJ212DRAFT_1476391</name>
</gene>
<feature type="region of interest" description="Disordered" evidence="1">
    <location>
        <begin position="197"/>
        <end position="217"/>
    </location>
</feature>
<evidence type="ECO:0000256" key="1">
    <source>
        <dbReference type="SAM" id="MobiDB-lite"/>
    </source>
</evidence>
<protein>
    <recommendedName>
        <fullName evidence="2">Large ribosomal subunit protein mL59 domain-containing protein</fullName>
    </recommendedName>
</protein>
<dbReference type="AlphaFoldDB" id="A0A9P7JI05"/>
<dbReference type="InterPro" id="IPR040922">
    <property type="entry name" value="Ribosomal_mL59_dom"/>
</dbReference>
<keyword evidence="4" id="KW-1185">Reference proteome</keyword>
<organism evidence="3 4">
    <name type="scientific">Suillus subaureus</name>
    <dbReference type="NCBI Taxonomy" id="48587"/>
    <lineage>
        <taxon>Eukaryota</taxon>
        <taxon>Fungi</taxon>
        <taxon>Dikarya</taxon>
        <taxon>Basidiomycota</taxon>
        <taxon>Agaricomycotina</taxon>
        <taxon>Agaricomycetes</taxon>
        <taxon>Agaricomycetidae</taxon>
        <taxon>Boletales</taxon>
        <taxon>Suillineae</taxon>
        <taxon>Suillaceae</taxon>
        <taxon>Suillus</taxon>
    </lineage>
</organism>
<dbReference type="EMBL" id="JABBWG010000004">
    <property type="protein sequence ID" value="KAG1823514.1"/>
    <property type="molecule type" value="Genomic_DNA"/>
</dbReference>
<sequence length="217" mass="24410">MSALQAIKRFRIRELRATALPSPALVKSAPKTKLYPSSASSSRNKVPVASIENPFIPKLNPKTGRWAPPKYSLRHQALLVKKARESGTLALLPPGPKISVVEIAAATGQAIVPGPSASEKSQVQNAASLWTRPIEWTGEVKEKKVLGAEIGNRLYAGKKRMFKGHKWQRIAEKREKRRALLMRSMPKRIKEFKQYYKRRRPHPLKPPRTAKNAKLPF</sequence>
<dbReference type="PANTHER" id="PTHR28041:SF1">
    <property type="entry name" value="LARGE RIBOSOMAL SUBUNIT PROTEIN ML59"/>
    <property type="match status" value="1"/>
</dbReference>
<evidence type="ECO:0000259" key="2">
    <source>
        <dbReference type="Pfam" id="PF18126"/>
    </source>
</evidence>
<evidence type="ECO:0000313" key="4">
    <source>
        <dbReference type="Proteomes" id="UP000807769"/>
    </source>
</evidence>
<accession>A0A9P7JI05</accession>
<dbReference type="GO" id="GO:0005762">
    <property type="term" value="C:mitochondrial large ribosomal subunit"/>
    <property type="evidence" value="ECO:0007669"/>
    <property type="project" value="InterPro"/>
</dbReference>
<dbReference type="GeneID" id="64633384"/>
<dbReference type="Proteomes" id="UP000807769">
    <property type="component" value="Unassembled WGS sequence"/>
</dbReference>
<reference evidence="3" key="1">
    <citation type="journal article" date="2020" name="New Phytol.">
        <title>Comparative genomics reveals dynamic genome evolution in host specialist ectomycorrhizal fungi.</title>
        <authorList>
            <person name="Lofgren L.A."/>
            <person name="Nguyen N.H."/>
            <person name="Vilgalys R."/>
            <person name="Ruytinx J."/>
            <person name="Liao H.L."/>
            <person name="Branco S."/>
            <person name="Kuo A."/>
            <person name="LaButti K."/>
            <person name="Lipzen A."/>
            <person name="Andreopoulos W."/>
            <person name="Pangilinan J."/>
            <person name="Riley R."/>
            <person name="Hundley H."/>
            <person name="Na H."/>
            <person name="Barry K."/>
            <person name="Grigoriev I.V."/>
            <person name="Stajich J.E."/>
            <person name="Kennedy P.G."/>
        </authorList>
    </citation>
    <scope>NUCLEOTIDE SEQUENCE</scope>
    <source>
        <strain evidence="3">MN1</strain>
    </source>
</reference>
<dbReference type="Pfam" id="PF18126">
    <property type="entry name" value="Mitoc_mL59"/>
    <property type="match status" value="1"/>
</dbReference>
<proteinExistence type="predicted"/>
<dbReference type="InterPro" id="IPR037507">
    <property type="entry name" value="Ribosomal_mL59"/>
</dbReference>
<evidence type="ECO:0000313" key="3">
    <source>
        <dbReference type="EMBL" id="KAG1823514.1"/>
    </source>
</evidence>
<dbReference type="PANTHER" id="PTHR28041">
    <property type="entry name" value="54S RIBOSOMAL PROTEIN L25, MITOCHONDRIAL"/>
    <property type="match status" value="1"/>
</dbReference>
<dbReference type="GO" id="GO:0003735">
    <property type="term" value="F:structural constituent of ribosome"/>
    <property type="evidence" value="ECO:0007669"/>
    <property type="project" value="InterPro"/>
</dbReference>
<feature type="domain" description="Large ribosomal subunit protein mL59" evidence="2">
    <location>
        <begin position="5"/>
        <end position="194"/>
    </location>
</feature>
<comment type="caution">
    <text evidence="3">The sequence shown here is derived from an EMBL/GenBank/DDBJ whole genome shotgun (WGS) entry which is preliminary data.</text>
</comment>
<name>A0A9P7JI05_9AGAM</name>
<dbReference type="OrthoDB" id="18529at2759"/>